<comment type="caution">
    <text evidence="2">The sequence shown here is derived from an EMBL/GenBank/DDBJ whole genome shotgun (WGS) entry which is preliminary data.</text>
</comment>
<dbReference type="GO" id="GO:0006352">
    <property type="term" value="P:DNA-templated transcription initiation"/>
    <property type="evidence" value="ECO:0007669"/>
    <property type="project" value="InterPro"/>
</dbReference>
<reference evidence="2 3" key="1">
    <citation type="submission" date="2018-06" db="EMBL/GenBank/DDBJ databases">
        <title>Genomic Encyclopedia of Type Strains, Phase IV (KMG-IV): sequencing the most valuable type-strain genomes for metagenomic binning, comparative biology and taxonomic classification.</title>
        <authorList>
            <person name="Goeker M."/>
        </authorList>
    </citation>
    <scope>NUCLEOTIDE SEQUENCE [LARGE SCALE GENOMIC DNA]</scope>
    <source>
        <strain evidence="2 3">DSM 45521</strain>
    </source>
</reference>
<accession>A0A318RAR2</accession>
<dbReference type="InterPro" id="IPR036388">
    <property type="entry name" value="WH-like_DNA-bd_sf"/>
</dbReference>
<dbReference type="InterPro" id="IPR013324">
    <property type="entry name" value="RNA_pol_sigma_r3/r4-like"/>
</dbReference>
<feature type="domain" description="RNA polymerase sigma-70 region 4" evidence="1">
    <location>
        <begin position="168"/>
        <end position="211"/>
    </location>
</feature>
<dbReference type="InterPro" id="IPR007630">
    <property type="entry name" value="RNA_pol_sigma70_r4"/>
</dbReference>
<dbReference type="EMBL" id="QJSP01000025">
    <property type="protein sequence ID" value="PYE12086.1"/>
    <property type="molecule type" value="Genomic_DNA"/>
</dbReference>
<gene>
    <name evidence="2" type="ORF">DFR67_1257</name>
</gene>
<evidence type="ECO:0000259" key="1">
    <source>
        <dbReference type="Pfam" id="PF04545"/>
    </source>
</evidence>
<dbReference type="SUPFAM" id="SSF88659">
    <property type="entry name" value="Sigma3 and sigma4 domains of RNA polymerase sigma factors"/>
    <property type="match status" value="1"/>
</dbReference>
<organism evidence="2 3">
    <name type="scientific">Williamsia limnetica</name>
    <dbReference type="NCBI Taxonomy" id="882452"/>
    <lineage>
        <taxon>Bacteria</taxon>
        <taxon>Bacillati</taxon>
        <taxon>Actinomycetota</taxon>
        <taxon>Actinomycetes</taxon>
        <taxon>Mycobacteriales</taxon>
        <taxon>Nocardiaceae</taxon>
        <taxon>Williamsia</taxon>
    </lineage>
</organism>
<dbReference type="RefSeq" id="WP_110472666.1">
    <property type="nucleotide sequence ID" value="NZ_QJSP01000025.1"/>
</dbReference>
<dbReference type="GO" id="GO:0003700">
    <property type="term" value="F:DNA-binding transcription factor activity"/>
    <property type="evidence" value="ECO:0007669"/>
    <property type="project" value="InterPro"/>
</dbReference>
<name>A0A318RAR2_WILLI</name>
<protein>
    <submittedName>
        <fullName evidence="2">Sigma-70-like protein</fullName>
    </submittedName>
</protein>
<dbReference type="OrthoDB" id="3928741at2"/>
<dbReference type="Pfam" id="PF04545">
    <property type="entry name" value="Sigma70_r4"/>
    <property type="match status" value="1"/>
</dbReference>
<sequence length="644" mass="69171">MAESKTVAPLSKTAWTMLLPWLDEYRAGPSILASSELIPNAWLDGSPADALNTENFSRFCELVALRHLQDRGDATLADDFPTVSAASGLSTLALGRHTEKALQDNTISTVGDILATSTNHLLGLPQIGRATVVDIVAALVAQATRIPQGADDRSGERILADPHLVKFIESIDERDRIILHERIFAAKPRTQSDLAKQMGLSRERVNQIDRTLRLRLSETVDSSVDLRRLLAEAVALADPLADAARIAEVLPSFATDIPALGVAVGQLLIAGSNDLAGVNGWIMSRPPSQIADLVGEILDAHTGDEAVVPVHVVATRLNLSDSEAVRWLTNSGFTVLDDHVVNGPTSTGDLVCAVLSIAGAPRTFEAILAGLAGEPRSRSSVRNALVTDDRIVKTDRTTYGLRRWGGDKYLPVHRQIGRILDDAGGKIEIADLVAQISAKYDVTESSIRAYAGAGEFVMRDDVVSRRNERYVHRKSPAKTRCLYRDGDTLRWATTVGAAHLKGSAFNIPSALAGLVGVGPGNPVKLQSRLGPQSLMWVSVQARVGTIKRFAVDLGLALGDPIFLEFTPGGFDVKRQHPDPSADPVEAIFTRLGRAPEGALGRDELLEVLVSSLFLPQGSDSATVIGTLRHRKELELEALVTAALN</sequence>
<dbReference type="AlphaFoldDB" id="A0A318RAR2"/>
<dbReference type="Proteomes" id="UP000247591">
    <property type="component" value="Unassembled WGS sequence"/>
</dbReference>
<keyword evidence="3" id="KW-1185">Reference proteome</keyword>
<dbReference type="Gene3D" id="1.10.10.10">
    <property type="entry name" value="Winged helix-like DNA-binding domain superfamily/Winged helix DNA-binding domain"/>
    <property type="match status" value="1"/>
</dbReference>
<evidence type="ECO:0000313" key="2">
    <source>
        <dbReference type="EMBL" id="PYE12086.1"/>
    </source>
</evidence>
<evidence type="ECO:0000313" key="3">
    <source>
        <dbReference type="Proteomes" id="UP000247591"/>
    </source>
</evidence>
<proteinExistence type="predicted"/>